<dbReference type="GO" id="GO:0006606">
    <property type="term" value="P:protein import into nucleus"/>
    <property type="evidence" value="ECO:0007669"/>
    <property type="project" value="TreeGrafter"/>
</dbReference>
<evidence type="ECO:0000256" key="20">
    <source>
        <dbReference type="PROSITE-ProRule" id="PRU00322"/>
    </source>
</evidence>
<dbReference type="Pfam" id="PF00641">
    <property type="entry name" value="Zn_ribbon_RanBP"/>
    <property type="match status" value="3"/>
</dbReference>
<protein>
    <recommendedName>
        <fullName evidence="17">Nuclear pore complex protein Nup153</fullName>
    </recommendedName>
    <alternativeName>
        <fullName evidence="19">153 kDa nucleoporin</fullName>
    </alternativeName>
    <alternativeName>
        <fullName evidence="18">Nucleoporin Nup153</fullName>
    </alternativeName>
</protein>
<sequence length="1735" mass="180451">MKRRRHRWGAARAPYPRFRQWMREKTSPVRQQAEQCGSYRNVSGVKCETTRNVTSYNFGTAASNGLSSGMSSGGGKMRRERGLHYLSRCVQEKGIISRVTETVKSIVPAWLQKYFNKRENECAAANKSANQAATPVNQHHNYADGGTLNDGRYMPERATLNRQEPSTSSSALNYPVALTRPALHRSHLNYTMSDSSVPPSQPTTSSIFGIGSPGLSFIKEIKDSTSQQDNDNMSRTGGFSSRASDKDVGVLKNTSSSLLWTTEADRTHSLSQHSAASSKKPAFSLSAFGGICAARGSTSDCKKNQPGYSPFYPGKTAYGGAAGKSKPSMIEPYRVQMRRRVRQEKVQSHATLSTAARCILEAMEKLSSPLMDAKKMPPLLPLSSPPDIDELNIPDLQPKRRKLDSQNESPHPPVKRLVKPRLNLHSMRRVRYSKPAKTSTPDSSKICNGVDTKYQWMREKTSPVRQQAEQCGSYRNVSGVKCETTRNVTSYNFGTAASNGLSSGMSSGGGKMRRERGLHYLSRSVQEQEVEEPVLPKIPLPIGTASLPQFNFSFVGSSAVWASPSAVSTAATSMATPAAATGMAIPAAAKGVATPEAATGIATPAAALGMATPAAATGRANPAEAKGMGSPAEGAGLDNRAAKTGISRRVEATGTGHGEAAGDMGSRKADAVAGNAAAAAGEGNPAVAPGVGNPAAAPGAGNPSAAEANMTYLEEEEEEEEEVEQMTYSVAGGSVTYPAVSVGVTYPAVATGIPYLTLAKSKTNSAATTTTSMTNSMAAGDVAITAAGQIQPTSNASSPAFAFSSPIVKSTEAEVLSTFPMGFTFSVPVVKSSELSGSGDTPVTSFLTLETSSSASTNNEQEDKQGFVAVPFRVPFKYGRGLKEGSVLDVLKNPDFGFLKTHSSTSAQPTTSTVIYTRPAITTFSAGKETSKQASYWQSDTCDPFLQNKDIDNKCVTCQATKASTVETTKQTISSSQCDTSKPTAPPAEMLGFGDKFKTVAGTWDCDTCLVQNKPEATKCIACETPKPGTGVMPALTLPVVTDSSVTVTSSSSSTDTTLTLDFGDKFKKPKGSWDCAICLVSNKAEDNKCVACQSEKPEGLTPVTSSSASTFSAPSGEFLDLDKFKKPEGSWDCETCLVRNKAEATKCVACESAKPGAKADLKGFGTATVSTNAALPSFTFGVQSSSSSESSHTLDSTGSFKFGEQGGFKFGIASESASSNNVVGGFKFPSTPGDFKFGVSSSLSKSEESKKEGKSNSFTFGLPSTSSQAPSTFRFGAASLGQQEKKEEPVLGGFAFGTSSATAMAANENKTGVSGFTFGTAGDQEVVSASFAFKKPDEKKDEAPSTKGGFSFGSAESAAASQFILGRTEEKQDSVTSAAPLAFGKKADAEESKAQPIFSVGKSEHTKEESTAKPIFNFSFVKPSEKEPEQAKPAFSFGVQTSTSDQGAAKPSFSFLSSASSSAAIPTTSANSSSVFGSVTSSSNPAPVPAPFVFGQASNTVSSSTFGNSAESTTSQSFGFSQENKPATTSSSTGVAVAPFVFGSGASSSNANPGFTFGATTTSSSTGLSSSFVFGSGSSAPAAGPAFGASQPPAFGQSQGSSQPNTPSFGSLSTTLFSAGSQPAPPAFGSVTSSTQPPVFGQQASQQPGFGSGTSSAGPVFQFGSNTSNFNFPNNPGVFTFGANPTAPTASAQPSGSSGFSFSQPPAFTVGTNGKNIFSASGSSGFWSEDKDCI</sequence>
<evidence type="ECO:0000256" key="14">
    <source>
        <dbReference type="ARBA" id="ARBA00023136"/>
    </source>
</evidence>
<dbReference type="InterPro" id="IPR013913">
    <property type="entry name" value="Nup153_N"/>
</dbReference>
<dbReference type="InterPro" id="IPR036443">
    <property type="entry name" value="Znf_RanBP2_sf"/>
</dbReference>
<evidence type="ECO:0000256" key="16">
    <source>
        <dbReference type="ARBA" id="ARBA00060842"/>
    </source>
</evidence>
<reference evidence="23" key="1">
    <citation type="submission" date="2019-08" db="EMBL/GenBank/DDBJ databases">
        <title>Three high-quality genomes provides insights into domestication of ducks.</title>
        <authorList>
            <person name="Hou Z.C."/>
            <person name="Zhu F."/>
            <person name="Yin Z.T."/>
            <person name="Zhang F."/>
        </authorList>
    </citation>
    <scope>NUCLEOTIDE SEQUENCE [LARGE SCALE GENOMIC DNA]</scope>
</reference>
<dbReference type="GO" id="GO:0051028">
    <property type="term" value="P:mRNA transport"/>
    <property type="evidence" value="ECO:0007669"/>
    <property type="project" value="UniProtKB-KW"/>
</dbReference>
<dbReference type="GO" id="GO:0005643">
    <property type="term" value="C:nuclear pore"/>
    <property type="evidence" value="ECO:0007669"/>
    <property type="project" value="UniProtKB-SubCell"/>
</dbReference>
<dbReference type="PANTHER" id="PTHR23193:SF23">
    <property type="entry name" value="NUCLEAR PORE COMPLEX PROTEIN NUP153"/>
    <property type="match status" value="1"/>
</dbReference>
<reference evidence="23" key="3">
    <citation type="submission" date="2025-09" db="UniProtKB">
        <authorList>
            <consortium name="Ensembl"/>
        </authorList>
    </citation>
    <scope>IDENTIFICATION</scope>
</reference>
<evidence type="ECO:0000256" key="4">
    <source>
        <dbReference type="ARBA" id="ARBA00022448"/>
    </source>
</evidence>
<dbReference type="Pfam" id="PF08604">
    <property type="entry name" value="Nup153"/>
    <property type="match status" value="2"/>
</dbReference>
<evidence type="ECO:0000256" key="7">
    <source>
        <dbReference type="ARBA" id="ARBA00022771"/>
    </source>
</evidence>
<feature type="domain" description="RanBP2-type" evidence="22">
    <location>
        <begin position="1000"/>
        <end position="1029"/>
    </location>
</feature>
<proteinExistence type="inferred from homology"/>
<evidence type="ECO:0000256" key="18">
    <source>
        <dbReference type="ARBA" id="ARBA00078197"/>
    </source>
</evidence>
<evidence type="ECO:0000256" key="15">
    <source>
        <dbReference type="ARBA" id="ARBA00023242"/>
    </source>
</evidence>
<evidence type="ECO:0000256" key="19">
    <source>
        <dbReference type="ARBA" id="ARBA00079437"/>
    </source>
</evidence>
<dbReference type="InterPro" id="IPR018892">
    <property type="entry name" value="Retro-transposon_transp_CS"/>
</dbReference>
<feature type="region of interest" description="Disordered" evidence="21">
    <location>
        <begin position="1584"/>
        <end position="1657"/>
    </location>
</feature>
<keyword evidence="5" id="KW-0479">Metal-binding</keyword>
<evidence type="ECO:0000256" key="8">
    <source>
        <dbReference type="ARBA" id="ARBA00022816"/>
    </source>
</evidence>
<accession>A0A8B9T795</accession>
<keyword evidence="11" id="KW-0811">Translocation</keyword>
<dbReference type="Pfam" id="PF10599">
    <property type="entry name" value="Nup_retrotrp_bd"/>
    <property type="match status" value="1"/>
</dbReference>
<evidence type="ECO:0000256" key="3">
    <source>
        <dbReference type="ARBA" id="ARBA00004567"/>
    </source>
</evidence>
<comment type="cofactor">
    <cofactor evidence="1">
        <name>Zn(2+)</name>
        <dbReference type="ChEBI" id="CHEBI:29105"/>
    </cofactor>
</comment>
<organism evidence="23 24">
    <name type="scientific">Anas platyrhynchos</name>
    <name type="common">Mallard</name>
    <name type="synonym">Anas boschas</name>
    <dbReference type="NCBI Taxonomy" id="8839"/>
    <lineage>
        <taxon>Eukaryota</taxon>
        <taxon>Metazoa</taxon>
        <taxon>Chordata</taxon>
        <taxon>Craniata</taxon>
        <taxon>Vertebrata</taxon>
        <taxon>Euteleostomi</taxon>
        <taxon>Archelosauria</taxon>
        <taxon>Archosauria</taxon>
        <taxon>Dinosauria</taxon>
        <taxon>Saurischia</taxon>
        <taxon>Theropoda</taxon>
        <taxon>Coelurosauria</taxon>
        <taxon>Aves</taxon>
        <taxon>Neognathae</taxon>
        <taxon>Galloanserae</taxon>
        <taxon>Anseriformes</taxon>
        <taxon>Anatidae</taxon>
        <taxon>Anatinae</taxon>
        <taxon>Anas</taxon>
    </lineage>
</organism>
<keyword evidence="15" id="KW-0539">Nucleus</keyword>
<feature type="compositionally biased region" description="Low complexity" evidence="21">
    <location>
        <begin position="1584"/>
        <end position="1597"/>
    </location>
</feature>
<evidence type="ECO:0000256" key="17">
    <source>
        <dbReference type="ARBA" id="ARBA00068609"/>
    </source>
</evidence>
<feature type="compositionally biased region" description="Polar residues" evidence="21">
    <location>
        <begin position="1259"/>
        <end position="1268"/>
    </location>
</feature>
<keyword evidence="4" id="KW-0813">Transport</keyword>
<keyword evidence="12" id="KW-0238">DNA-binding</keyword>
<dbReference type="GO" id="GO:0008270">
    <property type="term" value="F:zinc ion binding"/>
    <property type="evidence" value="ECO:0007669"/>
    <property type="project" value="UniProtKB-KW"/>
</dbReference>
<keyword evidence="8" id="KW-0509">mRNA transport</keyword>
<feature type="domain" description="RanBP2-type" evidence="22">
    <location>
        <begin position="1128"/>
        <end position="1157"/>
    </location>
</feature>
<dbReference type="SUPFAM" id="SSF90209">
    <property type="entry name" value="Ran binding protein zinc finger-like"/>
    <property type="match status" value="3"/>
</dbReference>
<evidence type="ECO:0000313" key="24">
    <source>
        <dbReference type="Proteomes" id="UP000694400"/>
    </source>
</evidence>
<dbReference type="FunFam" id="4.10.1060.10:FF:000001">
    <property type="entry name" value="Nuclear pore complex protein Nup153"/>
    <property type="match status" value="3"/>
</dbReference>
<evidence type="ECO:0000256" key="1">
    <source>
        <dbReference type="ARBA" id="ARBA00001947"/>
    </source>
</evidence>
<dbReference type="GO" id="GO:0006405">
    <property type="term" value="P:RNA export from nucleus"/>
    <property type="evidence" value="ECO:0007669"/>
    <property type="project" value="TreeGrafter"/>
</dbReference>
<keyword evidence="10" id="KW-0653">Protein transport</keyword>
<feature type="compositionally biased region" description="Polar residues" evidence="21">
    <location>
        <begin position="1631"/>
        <end position="1657"/>
    </location>
</feature>
<dbReference type="PROSITE" id="PS01358">
    <property type="entry name" value="ZF_RANBP2_1"/>
    <property type="match status" value="3"/>
</dbReference>
<dbReference type="InterPro" id="IPR026054">
    <property type="entry name" value="Nucleoporin"/>
</dbReference>
<dbReference type="InterPro" id="IPR001876">
    <property type="entry name" value="Znf_RanBP2"/>
</dbReference>
<feature type="region of interest" description="Disordered" evidence="21">
    <location>
        <begin position="618"/>
        <end position="639"/>
    </location>
</feature>
<dbReference type="PANTHER" id="PTHR23193">
    <property type="entry name" value="NUCLEAR PORE COMPLEX PROTEIN NUP"/>
    <property type="match status" value="1"/>
</dbReference>
<reference evidence="23" key="2">
    <citation type="submission" date="2025-08" db="UniProtKB">
        <authorList>
            <consortium name="Ensembl"/>
        </authorList>
    </citation>
    <scope>IDENTIFICATION</scope>
</reference>
<keyword evidence="7 20" id="KW-0863">Zinc-finger</keyword>
<feature type="compositionally biased region" description="Polar residues" evidence="21">
    <location>
        <begin position="224"/>
        <end position="242"/>
    </location>
</feature>
<feature type="region of interest" description="Disordered" evidence="21">
    <location>
        <begin position="223"/>
        <end position="247"/>
    </location>
</feature>
<keyword evidence="9" id="KW-0862">Zinc</keyword>
<dbReference type="Proteomes" id="UP000694400">
    <property type="component" value="Chromosome 2"/>
</dbReference>
<keyword evidence="13" id="KW-0906">Nuclear pore complex</keyword>
<name>A0A8B9T795_ANAPL</name>
<evidence type="ECO:0000256" key="21">
    <source>
        <dbReference type="SAM" id="MobiDB-lite"/>
    </source>
</evidence>
<dbReference type="GO" id="GO:0031965">
    <property type="term" value="C:nuclear membrane"/>
    <property type="evidence" value="ECO:0007669"/>
    <property type="project" value="UniProtKB-SubCell"/>
</dbReference>
<feature type="domain" description="RanBP2-type" evidence="22">
    <location>
        <begin position="1070"/>
        <end position="1099"/>
    </location>
</feature>
<feature type="compositionally biased region" description="Polar residues" evidence="21">
    <location>
        <begin position="1598"/>
        <end position="1622"/>
    </location>
</feature>
<keyword evidence="14" id="KW-0472">Membrane</keyword>
<feature type="region of interest" description="Disordered" evidence="21">
    <location>
        <begin position="1505"/>
        <end position="1533"/>
    </location>
</feature>
<dbReference type="SMART" id="SM00547">
    <property type="entry name" value="ZnF_RBZ"/>
    <property type="match status" value="3"/>
</dbReference>
<dbReference type="Gene3D" id="4.10.1060.10">
    <property type="entry name" value="Zinc finger, RanBP2-type"/>
    <property type="match status" value="3"/>
</dbReference>
<dbReference type="GO" id="GO:0008139">
    <property type="term" value="F:nuclear localization sequence binding"/>
    <property type="evidence" value="ECO:0007669"/>
    <property type="project" value="TreeGrafter"/>
</dbReference>
<evidence type="ECO:0000313" key="23">
    <source>
        <dbReference type="Ensembl" id="ENSAPLP00020016710.1"/>
    </source>
</evidence>
<evidence type="ECO:0000256" key="9">
    <source>
        <dbReference type="ARBA" id="ARBA00022833"/>
    </source>
</evidence>
<dbReference type="Ensembl" id="ENSAPLT00020018045.1">
    <property type="protein sequence ID" value="ENSAPLP00020016710.1"/>
    <property type="gene ID" value="ENSAPLG00020012019.1"/>
</dbReference>
<comment type="similarity">
    <text evidence="16">Belongs to the NUP153 family.</text>
</comment>
<dbReference type="GO" id="GO:0003677">
    <property type="term" value="F:DNA binding"/>
    <property type="evidence" value="ECO:0007669"/>
    <property type="project" value="UniProtKB-KW"/>
</dbReference>
<evidence type="ECO:0000259" key="22">
    <source>
        <dbReference type="PROSITE" id="PS50199"/>
    </source>
</evidence>
<comment type="subcellular location">
    <subcellularLocation>
        <location evidence="2">Nucleus membrane</location>
    </subcellularLocation>
    <subcellularLocation>
        <location evidence="3">Nucleus</location>
        <location evidence="3">Nuclear pore complex</location>
    </subcellularLocation>
</comment>
<evidence type="ECO:0000256" key="5">
    <source>
        <dbReference type="ARBA" id="ARBA00022723"/>
    </source>
</evidence>
<evidence type="ECO:0000256" key="2">
    <source>
        <dbReference type="ARBA" id="ARBA00004126"/>
    </source>
</evidence>
<keyword evidence="6" id="KW-0677">Repeat</keyword>
<dbReference type="GO" id="GO:0017056">
    <property type="term" value="F:structural constituent of nuclear pore"/>
    <property type="evidence" value="ECO:0007669"/>
    <property type="project" value="TreeGrafter"/>
</dbReference>
<evidence type="ECO:0000256" key="13">
    <source>
        <dbReference type="ARBA" id="ARBA00023132"/>
    </source>
</evidence>
<evidence type="ECO:0000256" key="6">
    <source>
        <dbReference type="ARBA" id="ARBA00022737"/>
    </source>
</evidence>
<dbReference type="PROSITE" id="PS50199">
    <property type="entry name" value="ZF_RANBP2_2"/>
    <property type="match status" value="3"/>
</dbReference>
<evidence type="ECO:0000256" key="10">
    <source>
        <dbReference type="ARBA" id="ARBA00022927"/>
    </source>
</evidence>
<evidence type="ECO:0000256" key="12">
    <source>
        <dbReference type="ARBA" id="ARBA00023125"/>
    </source>
</evidence>
<feature type="region of interest" description="Disordered" evidence="21">
    <location>
        <begin position="1247"/>
        <end position="1268"/>
    </location>
</feature>
<evidence type="ECO:0000256" key="11">
    <source>
        <dbReference type="ARBA" id="ARBA00023010"/>
    </source>
</evidence>